<sequence length="93" mass="10757">MLGLEQRPYTTTKCIKQSENCSDRDPHWMCHVYINLMHGSLFINKCEALIGPINLNVKCLGMPQTECCLIELHSSRPQTMNLSPRKVRQQRVQ</sequence>
<name>A0A0S4JK55_BODSA</name>
<keyword evidence="2" id="KW-1185">Reference proteome</keyword>
<accession>A0A0S4JK55</accession>
<protein>
    <submittedName>
        <fullName evidence="1">Uncharacterized protein</fullName>
    </submittedName>
</protein>
<gene>
    <name evidence="1" type="ORF">BSAL_20735</name>
</gene>
<evidence type="ECO:0000313" key="2">
    <source>
        <dbReference type="Proteomes" id="UP000051952"/>
    </source>
</evidence>
<organism evidence="1 2">
    <name type="scientific">Bodo saltans</name>
    <name type="common">Flagellated protozoan</name>
    <dbReference type="NCBI Taxonomy" id="75058"/>
    <lineage>
        <taxon>Eukaryota</taxon>
        <taxon>Discoba</taxon>
        <taxon>Euglenozoa</taxon>
        <taxon>Kinetoplastea</taxon>
        <taxon>Metakinetoplastina</taxon>
        <taxon>Eubodonida</taxon>
        <taxon>Bodonidae</taxon>
        <taxon>Bodo</taxon>
    </lineage>
</organism>
<dbReference type="VEuPathDB" id="TriTrypDB:BSAL_20735"/>
<proteinExistence type="predicted"/>
<dbReference type="AlphaFoldDB" id="A0A0S4JK55"/>
<reference evidence="2" key="1">
    <citation type="submission" date="2015-09" db="EMBL/GenBank/DDBJ databases">
        <authorList>
            <consortium name="Pathogen Informatics"/>
        </authorList>
    </citation>
    <scope>NUCLEOTIDE SEQUENCE [LARGE SCALE GENOMIC DNA]</scope>
    <source>
        <strain evidence="2">Lake Konstanz</strain>
    </source>
</reference>
<dbReference type="Proteomes" id="UP000051952">
    <property type="component" value="Unassembled WGS sequence"/>
</dbReference>
<evidence type="ECO:0000313" key="1">
    <source>
        <dbReference type="EMBL" id="CUG89372.1"/>
    </source>
</evidence>
<dbReference type="EMBL" id="CYKH01001730">
    <property type="protein sequence ID" value="CUG89372.1"/>
    <property type="molecule type" value="Genomic_DNA"/>
</dbReference>